<name>A0ABW5L3X0_9SPHI</name>
<dbReference type="Proteomes" id="UP001597440">
    <property type="component" value="Unassembled WGS sequence"/>
</dbReference>
<comment type="caution">
    <text evidence="1">The sequence shown here is derived from an EMBL/GenBank/DDBJ whole genome shotgun (WGS) entry which is preliminary data.</text>
</comment>
<dbReference type="EMBL" id="JBHULD010000014">
    <property type="protein sequence ID" value="MFD2554720.1"/>
    <property type="molecule type" value="Genomic_DNA"/>
</dbReference>
<keyword evidence="2" id="KW-1185">Reference proteome</keyword>
<proteinExistence type="predicted"/>
<gene>
    <name evidence="1" type="ORF">ACFSQW_09990</name>
</gene>
<protein>
    <submittedName>
        <fullName evidence="1">Uncharacterized protein</fullName>
    </submittedName>
</protein>
<evidence type="ECO:0000313" key="2">
    <source>
        <dbReference type="Proteomes" id="UP001597440"/>
    </source>
</evidence>
<dbReference type="RefSeq" id="WP_210353112.1">
    <property type="nucleotide sequence ID" value="NZ_JAEQMU010000001.1"/>
</dbReference>
<evidence type="ECO:0000313" key="1">
    <source>
        <dbReference type="EMBL" id="MFD2554720.1"/>
    </source>
</evidence>
<accession>A0ABW5L3X0</accession>
<reference evidence="2" key="1">
    <citation type="journal article" date="2019" name="Int. J. Syst. Evol. Microbiol.">
        <title>The Global Catalogue of Microorganisms (GCM) 10K type strain sequencing project: providing services to taxonomists for standard genome sequencing and annotation.</title>
        <authorList>
            <consortium name="The Broad Institute Genomics Platform"/>
            <consortium name="The Broad Institute Genome Sequencing Center for Infectious Disease"/>
            <person name="Wu L."/>
            <person name="Ma J."/>
        </authorList>
    </citation>
    <scope>NUCLEOTIDE SEQUENCE [LARGE SCALE GENOMIC DNA]</scope>
    <source>
        <strain evidence="2">KCTC 52298</strain>
    </source>
</reference>
<sequence>MIAFVGQPQIALHQSTAIKIYFTSKPDPGSMVITSTNSELETEFDASTIEKELETEGANYFYEFQFDAGALGKVDFPVVEAQIAGKKYTSQPASIEVVEQLPVDSKAVRTILITDREQYFLGDTITLSLFEYSKFMQFSRFTPAALVKKGGPEAMIAVIDEGNVDYKVGIEGFKKTIDNHFHVASFDWNADYQGKTMSQLDGETYIKDLIFEIKLIPKSKGTVTIGKSSFDYKVYPYLNAFKEQLLGPEEILRERINVQSNSLDIKIQ</sequence>
<organism evidence="1 2">
    <name type="scientific">Sphingobacterium tabacisoli</name>
    <dbReference type="NCBI Taxonomy" id="2044855"/>
    <lineage>
        <taxon>Bacteria</taxon>
        <taxon>Pseudomonadati</taxon>
        <taxon>Bacteroidota</taxon>
        <taxon>Sphingobacteriia</taxon>
        <taxon>Sphingobacteriales</taxon>
        <taxon>Sphingobacteriaceae</taxon>
        <taxon>Sphingobacterium</taxon>
    </lineage>
</organism>